<gene>
    <name evidence="1" type="ORF">SAMN05444277_1352</name>
</gene>
<accession>A0A1I5ZII3</accession>
<evidence type="ECO:0000313" key="2">
    <source>
        <dbReference type="Proteomes" id="UP000199031"/>
    </source>
</evidence>
<sequence length="80" mass="9216">MITTLTINLMNLFSLNSDDNKKMMVDVNSFDTTYHTRSRDGQIHHGMTVNEISNVVSDHLMSVIKDQFETAKKNFQTDLH</sequence>
<proteinExistence type="predicted"/>
<dbReference type="Proteomes" id="UP000199031">
    <property type="component" value="Unassembled WGS sequence"/>
</dbReference>
<protein>
    <submittedName>
        <fullName evidence="1">Uncharacterized protein</fullName>
    </submittedName>
</protein>
<organism evidence="1 2">
    <name type="scientific">Parafilimonas terrae</name>
    <dbReference type="NCBI Taxonomy" id="1465490"/>
    <lineage>
        <taxon>Bacteria</taxon>
        <taxon>Pseudomonadati</taxon>
        <taxon>Bacteroidota</taxon>
        <taxon>Chitinophagia</taxon>
        <taxon>Chitinophagales</taxon>
        <taxon>Chitinophagaceae</taxon>
        <taxon>Parafilimonas</taxon>
    </lineage>
</organism>
<keyword evidence="2" id="KW-1185">Reference proteome</keyword>
<dbReference type="EMBL" id="FOXQ01000035">
    <property type="protein sequence ID" value="SFQ56292.1"/>
    <property type="molecule type" value="Genomic_DNA"/>
</dbReference>
<dbReference type="AlphaFoldDB" id="A0A1I5ZII3"/>
<reference evidence="1 2" key="1">
    <citation type="submission" date="2016-10" db="EMBL/GenBank/DDBJ databases">
        <authorList>
            <person name="de Groot N.N."/>
        </authorList>
    </citation>
    <scope>NUCLEOTIDE SEQUENCE [LARGE SCALE GENOMIC DNA]</scope>
    <source>
        <strain evidence="1 2">DSM 28286</strain>
    </source>
</reference>
<name>A0A1I5ZII3_9BACT</name>
<evidence type="ECO:0000313" key="1">
    <source>
        <dbReference type="EMBL" id="SFQ56292.1"/>
    </source>
</evidence>